<organism evidence="10 11">
    <name type="scientific">Meloidogyne incognita</name>
    <name type="common">Southern root-knot nematode worm</name>
    <name type="synonym">Oxyuris incognita</name>
    <dbReference type="NCBI Taxonomy" id="6306"/>
    <lineage>
        <taxon>Eukaryota</taxon>
        <taxon>Metazoa</taxon>
        <taxon>Ecdysozoa</taxon>
        <taxon>Nematoda</taxon>
        <taxon>Chromadorea</taxon>
        <taxon>Rhabditida</taxon>
        <taxon>Tylenchina</taxon>
        <taxon>Tylenchomorpha</taxon>
        <taxon>Tylenchoidea</taxon>
        <taxon>Meloidogynidae</taxon>
        <taxon>Meloidogyninae</taxon>
        <taxon>Meloidogyne</taxon>
        <taxon>Meloidogyne incognita group</taxon>
    </lineage>
</organism>
<evidence type="ECO:0000313" key="10">
    <source>
        <dbReference type="Proteomes" id="UP000887563"/>
    </source>
</evidence>
<evidence type="ECO:0000256" key="4">
    <source>
        <dbReference type="ARBA" id="ARBA00038302"/>
    </source>
</evidence>
<comment type="similarity">
    <text evidence="4">Belongs to the group II decarboxylase family. Sphingosine-1-phosphate lyase subfamily.</text>
</comment>
<feature type="modified residue" description="N6-(pyridoxal phosphate)lysine" evidence="7">
    <location>
        <position position="316"/>
    </location>
</feature>
<evidence type="ECO:0000256" key="7">
    <source>
        <dbReference type="PIRSR" id="PIRSR602129-50"/>
    </source>
</evidence>
<evidence type="ECO:0000256" key="2">
    <source>
        <dbReference type="ARBA" id="ARBA00022898"/>
    </source>
</evidence>
<dbReference type="EC" id="4.1.2.27" evidence="5"/>
<dbReference type="GO" id="GO:0016020">
    <property type="term" value="C:membrane"/>
    <property type="evidence" value="ECO:0007669"/>
    <property type="project" value="GOC"/>
</dbReference>
<protein>
    <recommendedName>
        <fullName evidence="5">sphinganine-1-phosphate aldolase</fullName>
        <ecNumber evidence="5">4.1.2.27</ecNumber>
    </recommendedName>
    <alternativeName>
        <fullName evidence="6">Sphingosine-1-phosphate aldolase</fullName>
    </alternativeName>
</protein>
<evidence type="ECO:0000256" key="6">
    <source>
        <dbReference type="ARBA" id="ARBA00042568"/>
    </source>
</evidence>
<keyword evidence="9" id="KW-0472">Membrane</keyword>
<dbReference type="GO" id="GO:0005783">
    <property type="term" value="C:endoplasmic reticulum"/>
    <property type="evidence" value="ECO:0007669"/>
    <property type="project" value="TreeGrafter"/>
</dbReference>
<proteinExistence type="inferred from homology"/>
<dbReference type="GO" id="GO:0019752">
    <property type="term" value="P:carboxylic acid metabolic process"/>
    <property type="evidence" value="ECO:0007669"/>
    <property type="project" value="InterPro"/>
</dbReference>
<dbReference type="Gene3D" id="3.90.1150.10">
    <property type="entry name" value="Aspartate Aminotransferase, domain 1"/>
    <property type="match status" value="1"/>
</dbReference>
<evidence type="ECO:0000313" key="11">
    <source>
        <dbReference type="WBParaSite" id="Minc3s05572g38461"/>
    </source>
</evidence>
<evidence type="ECO:0000256" key="8">
    <source>
        <dbReference type="RuleBase" id="RU000382"/>
    </source>
</evidence>
<dbReference type="PANTHER" id="PTHR42735">
    <property type="match status" value="1"/>
</dbReference>
<keyword evidence="10" id="KW-1185">Reference proteome</keyword>
<keyword evidence="2 7" id="KW-0663">Pyridoxal phosphate</keyword>
<dbReference type="SUPFAM" id="SSF53383">
    <property type="entry name" value="PLP-dependent transferases"/>
    <property type="match status" value="2"/>
</dbReference>
<dbReference type="AlphaFoldDB" id="A0A914NKW0"/>
<dbReference type="PANTHER" id="PTHR42735:SF6">
    <property type="entry name" value="SPHINGOSINE-1-PHOSPHATE LYASE 1"/>
    <property type="match status" value="1"/>
</dbReference>
<dbReference type="Gene3D" id="6.10.140.2150">
    <property type="match status" value="1"/>
</dbReference>
<sequence>MEGTFDYIKGRVSGTVYTNIDPNHMAILGEVFHKFAYSNPLHPDVFPAVRKMEAEIIKIVVSLFHGPEDAVGTVTTGGTESIILACLAARNFAFSKGINDPIIIVPVTAHAAFDKACSLLRIGIQHIPCDPITMRVDLKAMKRAINRRTCLVCFLLILYIFSFHSYITIPYMEGSGHKSDFFRFVGYFFGLICEIRTEFSGFQQHLVVLGVLGIKFFAIVDLDPIFSKALILVTSKIKLQELAWLVGSAPNFPYGTIDDIPSIAQLGLDYSIPVHVDACLGGFVIAFSQDSPALSHVPIFDFRLPGVTSISCDTHKYGCAPKGTSTIIYRSTELLHHQYFAVTEWPGGIYATPTLPGSRAGLNIALTWSTLLYFGRQGYIERANLIATRTAQLADGLYKIPGLFIVGKPDVSVVAFSSKKFNIFAVGDLLNKLGWNLNSLHLPDAIHFCLTYNQSKGDVIIKFLNDLRECCKQVCQLPDKGKNSKTAALYGMAAQIPDKTIVEDVAHLYLDACYSMPTKA</sequence>
<accession>A0A914NKW0</accession>
<keyword evidence="9" id="KW-1133">Transmembrane helix</keyword>
<dbReference type="GO" id="GO:0030149">
    <property type="term" value="P:sphingolipid catabolic process"/>
    <property type="evidence" value="ECO:0007669"/>
    <property type="project" value="TreeGrafter"/>
</dbReference>
<dbReference type="Gene3D" id="3.40.640.10">
    <property type="entry name" value="Type I PLP-dependent aspartate aminotransferase-like (Major domain)"/>
    <property type="match status" value="2"/>
</dbReference>
<evidence type="ECO:0000256" key="9">
    <source>
        <dbReference type="SAM" id="Phobius"/>
    </source>
</evidence>
<evidence type="ECO:0000256" key="3">
    <source>
        <dbReference type="ARBA" id="ARBA00023239"/>
    </source>
</evidence>
<feature type="transmembrane region" description="Helical" evidence="9">
    <location>
        <begin position="149"/>
        <end position="169"/>
    </location>
</feature>
<comment type="cofactor">
    <cofactor evidence="1 7 8">
        <name>pyridoxal 5'-phosphate</name>
        <dbReference type="ChEBI" id="CHEBI:597326"/>
    </cofactor>
</comment>
<keyword evidence="9" id="KW-0812">Transmembrane</keyword>
<evidence type="ECO:0000256" key="5">
    <source>
        <dbReference type="ARBA" id="ARBA00038965"/>
    </source>
</evidence>
<dbReference type="InterPro" id="IPR050477">
    <property type="entry name" value="GrpII_AminoAcid_Decarb"/>
</dbReference>
<dbReference type="WBParaSite" id="Minc3s05572g38461">
    <property type="protein sequence ID" value="Minc3s05572g38461"/>
    <property type="gene ID" value="Minc3s05572g38461"/>
</dbReference>
<dbReference type="GO" id="GO:0008117">
    <property type="term" value="F:sphinganine-1-phosphate aldolase activity"/>
    <property type="evidence" value="ECO:0007669"/>
    <property type="project" value="UniProtKB-EC"/>
</dbReference>
<dbReference type="GO" id="GO:0030170">
    <property type="term" value="F:pyridoxal phosphate binding"/>
    <property type="evidence" value="ECO:0007669"/>
    <property type="project" value="InterPro"/>
</dbReference>
<dbReference type="InterPro" id="IPR015424">
    <property type="entry name" value="PyrdxlP-dep_Trfase"/>
</dbReference>
<dbReference type="InterPro" id="IPR015422">
    <property type="entry name" value="PyrdxlP-dep_Trfase_small"/>
</dbReference>
<dbReference type="InterPro" id="IPR015421">
    <property type="entry name" value="PyrdxlP-dep_Trfase_major"/>
</dbReference>
<dbReference type="Proteomes" id="UP000887563">
    <property type="component" value="Unplaced"/>
</dbReference>
<dbReference type="Pfam" id="PF00282">
    <property type="entry name" value="Pyridoxal_deC"/>
    <property type="match status" value="1"/>
</dbReference>
<reference evidence="11" key="1">
    <citation type="submission" date="2022-11" db="UniProtKB">
        <authorList>
            <consortium name="WormBaseParasite"/>
        </authorList>
    </citation>
    <scope>IDENTIFICATION</scope>
</reference>
<evidence type="ECO:0000256" key="1">
    <source>
        <dbReference type="ARBA" id="ARBA00001933"/>
    </source>
</evidence>
<dbReference type="InterPro" id="IPR002129">
    <property type="entry name" value="PyrdxlP-dep_de-COase"/>
</dbReference>
<name>A0A914NKW0_MELIC</name>
<dbReference type="FunFam" id="6.10.140.2150:FF:000001">
    <property type="entry name" value="Sphingosine-1-phosphate lyase 1"/>
    <property type="match status" value="1"/>
</dbReference>
<keyword evidence="3 8" id="KW-0456">Lyase</keyword>